<dbReference type="Gene3D" id="3.20.20.80">
    <property type="entry name" value="Glycosidases"/>
    <property type="match status" value="1"/>
</dbReference>
<dbReference type="SUPFAM" id="SSF54556">
    <property type="entry name" value="Chitinase insertion domain"/>
    <property type="match status" value="1"/>
</dbReference>
<dbReference type="InterPro" id="IPR029062">
    <property type="entry name" value="Class_I_gatase-like"/>
</dbReference>
<dbReference type="Gene3D" id="3.10.50.10">
    <property type="match status" value="1"/>
</dbReference>
<dbReference type="SMART" id="SM00636">
    <property type="entry name" value="Glyco_18"/>
    <property type="match status" value="1"/>
</dbReference>
<dbReference type="GO" id="GO:0006032">
    <property type="term" value="P:chitin catabolic process"/>
    <property type="evidence" value="ECO:0007669"/>
    <property type="project" value="UniProtKB-KW"/>
</dbReference>
<dbReference type="Pfam" id="PF06283">
    <property type="entry name" value="ThuA"/>
    <property type="match status" value="1"/>
</dbReference>
<dbReference type="PANTHER" id="PTHR11177">
    <property type="entry name" value="CHITINASE"/>
    <property type="match status" value="1"/>
</dbReference>
<dbReference type="SUPFAM" id="SSF52317">
    <property type="entry name" value="Class I glutamine amidotransferase-like"/>
    <property type="match status" value="1"/>
</dbReference>
<dbReference type="SUPFAM" id="SSF51445">
    <property type="entry name" value="(Trans)glycosidases"/>
    <property type="match status" value="1"/>
</dbReference>
<dbReference type="CDD" id="cd06548">
    <property type="entry name" value="GH18_chitinase"/>
    <property type="match status" value="1"/>
</dbReference>
<evidence type="ECO:0000256" key="2">
    <source>
        <dbReference type="ARBA" id="ARBA00012729"/>
    </source>
</evidence>
<dbReference type="PROSITE" id="PS01095">
    <property type="entry name" value="GH18_1"/>
    <property type="match status" value="1"/>
</dbReference>
<proteinExistence type="predicted"/>
<evidence type="ECO:0000256" key="4">
    <source>
        <dbReference type="ARBA" id="ARBA00023024"/>
    </source>
</evidence>
<sequence>MGRVVTLHAVTARQNNIIFPYTTKIFMPEKRNRLLSILMLLLPVLLSATPQVSTAQAKPVIIGYVGGFRGLVNTDGIAPRKLTHINYAFVNVQHNRAVLTNEKTDTVNLRRINELKAINPELKILISIGGWAWSENFSDAVLTDTSRKAFAVSAVDIIRKYKLDGVDIDWEYPGRAGEEGNIYRPEDKQNFTLMFAALRKELDKLQKETHQKKLLTTAVGGFAAFLETSEMGKAARYLDYINLMTYDFYSDKNAGHHTNLFTPADNPGALSGDKAVKAYVAAGVPVQKLVMGIAFYGRRFQLADSTGTGLGGKIVSQSFGKGYTFTKDSLVNKNGFHAYRDESAKAPYLFNPATREFITYDDEWSVQNKCNYVTANKMGGVMFWEYSSDEKEYLLDEINATLYPNRSKPLFSALVLYEGGGHHVAFSKAAKAWLDSVAAKKYFAVTYINNTDAINDDYLKQYQLFIQLDYPPYGWKPAAAAAFERYINEGRGGWIGFHHATLLGEFDGFPMWNWFSIFMGGIRFTNYIPDFADGKVTVEDKNHPVMKGITSPFTINKEEWYTYDKSPRPQVHVLASVDESSYVPASNRKMGDHPVVWTNEHYKARNVYIFMGHCPALLNNPAYTQLFQNAVFWAAGK</sequence>
<dbReference type="AlphaFoldDB" id="A0A1T5NE03"/>
<organism evidence="8 9">
    <name type="scientific">Chitinophaga ginsengisegetis</name>
    <dbReference type="NCBI Taxonomy" id="393003"/>
    <lineage>
        <taxon>Bacteria</taxon>
        <taxon>Pseudomonadati</taxon>
        <taxon>Bacteroidota</taxon>
        <taxon>Chitinophagia</taxon>
        <taxon>Chitinophagales</taxon>
        <taxon>Chitinophagaceae</taxon>
        <taxon>Chitinophaga</taxon>
    </lineage>
</organism>
<evidence type="ECO:0000313" key="9">
    <source>
        <dbReference type="Proteomes" id="UP000190166"/>
    </source>
</evidence>
<keyword evidence="3 6" id="KW-0378">Hydrolase</keyword>
<dbReference type="Proteomes" id="UP000190166">
    <property type="component" value="Unassembled WGS sequence"/>
</dbReference>
<keyword evidence="4" id="KW-0146">Chitin degradation</keyword>
<reference evidence="8 9" key="1">
    <citation type="submission" date="2017-02" db="EMBL/GenBank/DDBJ databases">
        <authorList>
            <person name="Peterson S.W."/>
        </authorList>
    </citation>
    <scope>NUCLEOTIDE SEQUENCE [LARGE SCALE GENOMIC DNA]</scope>
    <source>
        <strain evidence="8 9">DSM 18108</strain>
    </source>
</reference>
<gene>
    <name evidence="8" type="ORF">SAMN05660461_1241</name>
</gene>
<name>A0A1T5NE03_9BACT</name>
<comment type="catalytic activity">
    <reaction evidence="1">
        <text>Random endo-hydrolysis of N-acetyl-beta-D-glucosaminide (1-&gt;4)-beta-linkages in chitin and chitodextrins.</text>
        <dbReference type="EC" id="3.2.1.14"/>
    </reaction>
</comment>
<dbReference type="GO" id="GO:0005975">
    <property type="term" value="P:carbohydrate metabolic process"/>
    <property type="evidence" value="ECO:0007669"/>
    <property type="project" value="InterPro"/>
</dbReference>
<keyword evidence="5 6" id="KW-0326">Glycosidase</keyword>
<dbReference type="InterPro" id="IPR017853">
    <property type="entry name" value="GH"/>
</dbReference>
<dbReference type="GO" id="GO:0008843">
    <property type="term" value="F:endochitinase activity"/>
    <property type="evidence" value="ECO:0007669"/>
    <property type="project" value="UniProtKB-EC"/>
</dbReference>
<dbReference type="InterPro" id="IPR011583">
    <property type="entry name" value="Chitinase_II/V-like_cat"/>
</dbReference>
<dbReference type="EMBL" id="FUZZ01000001">
    <property type="protein sequence ID" value="SKC98644.1"/>
    <property type="molecule type" value="Genomic_DNA"/>
</dbReference>
<dbReference type="Gene3D" id="3.40.50.880">
    <property type="match status" value="1"/>
</dbReference>
<dbReference type="InterPro" id="IPR001579">
    <property type="entry name" value="Glyco_hydro_18_chit_AS"/>
</dbReference>
<evidence type="ECO:0000256" key="5">
    <source>
        <dbReference type="ARBA" id="ARBA00023295"/>
    </source>
</evidence>
<evidence type="ECO:0000313" key="8">
    <source>
        <dbReference type="EMBL" id="SKC98644.1"/>
    </source>
</evidence>
<keyword evidence="4" id="KW-0119">Carbohydrate metabolism</keyword>
<dbReference type="InterPro" id="IPR029010">
    <property type="entry name" value="ThuA-like"/>
</dbReference>
<keyword evidence="9" id="KW-1185">Reference proteome</keyword>
<dbReference type="GO" id="GO:0008061">
    <property type="term" value="F:chitin binding"/>
    <property type="evidence" value="ECO:0007669"/>
    <property type="project" value="InterPro"/>
</dbReference>
<dbReference type="InterPro" id="IPR001223">
    <property type="entry name" value="Glyco_hydro18_cat"/>
</dbReference>
<dbReference type="InterPro" id="IPR029070">
    <property type="entry name" value="Chitinase_insertion_sf"/>
</dbReference>
<keyword evidence="4" id="KW-0624">Polysaccharide degradation</keyword>
<accession>A0A1T5NE03</accession>
<protein>
    <recommendedName>
        <fullName evidence="2">chitinase</fullName>
        <ecNumber evidence="2">3.2.1.14</ecNumber>
    </recommendedName>
</protein>
<dbReference type="STRING" id="393003.SAMN05660461_1241"/>
<dbReference type="PROSITE" id="PS51910">
    <property type="entry name" value="GH18_2"/>
    <property type="match status" value="1"/>
</dbReference>
<dbReference type="PANTHER" id="PTHR11177:SF317">
    <property type="entry name" value="CHITINASE 12-RELATED"/>
    <property type="match status" value="1"/>
</dbReference>
<dbReference type="InterPro" id="IPR050314">
    <property type="entry name" value="Glycosyl_Hydrlase_18"/>
</dbReference>
<evidence type="ECO:0000256" key="3">
    <source>
        <dbReference type="ARBA" id="ARBA00022801"/>
    </source>
</evidence>
<dbReference type="EC" id="3.2.1.14" evidence="2"/>
<evidence type="ECO:0000256" key="6">
    <source>
        <dbReference type="RuleBase" id="RU000489"/>
    </source>
</evidence>
<evidence type="ECO:0000259" key="7">
    <source>
        <dbReference type="PROSITE" id="PS51910"/>
    </source>
</evidence>
<feature type="domain" description="GH18" evidence="7">
    <location>
        <begin position="59"/>
        <end position="405"/>
    </location>
</feature>
<dbReference type="Pfam" id="PF00704">
    <property type="entry name" value="Glyco_hydro_18"/>
    <property type="match status" value="1"/>
</dbReference>
<evidence type="ECO:0000256" key="1">
    <source>
        <dbReference type="ARBA" id="ARBA00000822"/>
    </source>
</evidence>